<keyword evidence="1" id="KW-0812">Transmembrane</keyword>
<sequence>MVGPRAWACVSGLMAATVYALTSGFPTGLARGTPVGMALGLIAGVSRNRADGARQGLLTAAAVTVTVGAVALALHGGAVALHDSVELGVPLGPGVTLVGWMQSSTWRLAAGIGSIGLVTGCWSGAWDAVAKSPSDGLSRWLTTSLGMATAVAITSILVRATGSNGTPSQPTGLNTSLSNHWRELMLHLNAGAAAGSAIGFGGGTVIVLRELLAHHGRDGVHRAATLAIGFTGAFMRWLNRPPDHERAATPRTTLAAAPDRRRRRCAGTLGPSAPVSSACAVAAAHPSLRCHGAGQLGP</sequence>
<comment type="caution">
    <text evidence="2">The sequence shown here is derived from an EMBL/GenBank/DDBJ whole genome shotgun (WGS) entry which is preliminary data.</text>
</comment>
<protein>
    <recommendedName>
        <fullName evidence="4">Integral membrane protein</fullName>
    </recommendedName>
</protein>
<evidence type="ECO:0000313" key="2">
    <source>
        <dbReference type="EMBL" id="MFC4036597.1"/>
    </source>
</evidence>
<dbReference type="RefSeq" id="WP_386438582.1">
    <property type="nucleotide sequence ID" value="NZ_JBHSBB010000052.1"/>
</dbReference>
<accession>A0ABV8HZR1</accession>
<organism evidence="2 3">
    <name type="scientific">Streptomyces polygonati</name>
    <dbReference type="NCBI Taxonomy" id="1617087"/>
    <lineage>
        <taxon>Bacteria</taxon>
        <taxon>Bacillati</taxon>
        <taxon>Actinomycetota</taxon>
        <taxon>Actinomycetes</taxon>
        <taxon>Kitasatosporales</taxon>
        <taxon>Streptomycetaceae</taxon>
        <taxon>Streptomyces</taxon>
    </lineage>
</organism>
<feature type="transmembrane region" description="Helical" evidence="1">
    <location>
        <begin position="106"/>
        <end position="125"/>
    </location>
</feature>
<keyword evidence="1" id="KW-0472">Membrane</keyword>
<feature type="transmembrane region" description="Helical" evidence="1">
    <location>
        <begin position="184"/>
        <end position="208"/>
    </location>
</feature>
<proteinExistence type="predicted"/>
<keyword evidence="3" id="KW-1185">Reference proteome</keyword>
<feature type="transmembrane region" description="Helical" evidence="1">
    <location>
        <begin position="58"/>
        <end position="81"/>
    </location>
</feature>
<evidence type="ECO:0000256" key="1">
    <source>
        <dbReference type="SAM" id="Phobius"/>
    </source>
</evidence>
<evidence type="ECO:0008006" key="4">
    <source>
        <dbReference type="Google" id="ProtNLM"/>
    </source>
</evidence>
<name>A0ABV8HZR1_9ACTN</name>
<evidence type="ECO:0000313" key="3">
    <source>
        <dbReference type="Proteomes" id="UP001595765"/>
    </source>
</evidence>
<gene>
    <name evidence="2" type="ORF">ACFO3J_34935</name>
</gene>
<reference evidence="3" key="1">
    <citation type="journal article" date="2019" name="Int. J. Syst. Evol. Microbiol.">
        <title>The Global Catalogue of Microorganisms (GCM) 10K type strain sequencing project: providing services to taxonomists for standard genome sequencing and annotation.</title>
        <authorList>
            <consortium name="The Broad Institute Genomics Platform"/>
            <consortium name="The Broad Institute Genome Sequencing Center for Infectious Disease"/>
            <person name="Wu L."/>
            <person name="Ma J."/>
        </authorList>
    </citation>
    <scope>NUCLEOTIDE SEQUENCE [LARGE SCALE GENOMIC DNA]</scope>
    <source>
        <strain evidence="3">CGMCC 4.7237</strain>
    </source>
</reference>
<keyword evidence="1" id="KW-1133">Transmembrane helix</keyword>
<dbReference type="EMBL" id="JBHSBB010000052">
    <property type="protein sequence ID" value="MFC4036597.1"/>
    <property type="molecule type" value="Genomic_DNA"/>
</dbReference>
<dbReference type="Proteomes" id="UP001595765">
    <property type="component" value="Unassembled WGS sequence"/>
</dbReference>
<feature type="transmembrane region" description="Helical" evidence="1">
    <location>
        <begin position="137"/>
        <end position="158"/>
    </location>
</feature>